<sequence>MQSKDTELEGVGSFEVGTQHKPVQNSSQSEDPPAWKQLRKCSGGLAVWKSCLLAVMVASL</sequence>
<organism evidence="2">
    <name type="scientific">Rhizophora mucronata</name>
    <name type="common">Asiatic mangrove</name>
    <dbReference type="NCBI Taxonomy" id="61149"/>
    <lineage>
        <taxon>Eukaryota</taxon>
        <taxon>Viridiplantae</taxon>
        <taxon>Streptophyta</taxon>
        <taxon>Embryophyta</taxon>
        <taxon>Tracheophyta</taxon>
        <taxon>Spermatophyta</taxon>
        <taxon>Magnoliopsida</taxon>
        <taxon>eudicotyledons</taxon>
        <taxon>Gunneridae</taxon>
        <taxon>Pentapetalae</taxon>
        <taxon>rosids</taxon>
        <taxon>fabids</taxon>
        <taxon>Malpighiales</taxon>
        <taxon>Rhizophoraceae</taxon>
        <taxon>Rhizophora</taxon>
    </lineage>
</organism>
<feature type="region of interest" description="Disordered" evidence="1">
    <location>
        <begin position="1"/>
        <end position="35"/>
    </location>
</feature>
<evidence type="ECO:0000256" key="1">
    <source>
        <dbReference type="SAM" id="MobiDB-lite"/>
    </source>
</evidence>
<protein>
    <submittedName>
        <fullName evidence="2">Uncharacterized protein</fullName>
    </submittedName>
</protein>
<accession>A0A2P2L9Z0</accession>
<proteinExistence type="predicted"/>
<dbReference type="EMBL" id="GGEC01034291">
    <property type="protein sequence ID" value="MBX14775.1"/>
    <property type="molecule type" value="Transcribed_RNA"/>
</dbReference>
<reference evidence="2" key="1">
    <citation type="submission" date="2018-02" db="EMBL/GenBank/DDBJ databases">
        <title>Rhizophora mucronata_Transcriptome.</title>
        <authorList>
            <person name="Meera S.P."/>
            <person name="Sreeshan A."/>
            <person name="Augustine A."/>
        </authorList>
    </citation>
    <scope>NUCLEOTIDE SEQUENCE</scope>
    <source>
        <tissue evidence="2">Leaf</tissue>
    </source>
</reference>
<feature type="compositionally biased region" description="Polar residues" evidence="1">
    <location>
        <begin position="21"/>
        <end position="30"/>
    </location>
</feature>
<name>A0A2P2L9Z0_RHIMU</name>
<dbReference type="AlphaFoldDB" id="A0A2P2L9Z0"/>
<evidence type="ECO:0000313" key="2">
    <source>
        <dbReference type="EMBL" id="MBX14775.1"/>
    </source>
</evidence>